<dbReference type="EMBL" id="JAUUTY010000006">
    <property type="protein sequence ID" value="KAK1619354.1"/>
    <property type="molecule type" value="Genomic_DNA"/>
</dbReference>
<gene>
    <name evidence="3" type="ORF">QYE76_024871</name>
</gene>
<organism evidence="3 4">
    <name type="scientific">Lolium multiflorum</name>
    <name type="common">Italian ryegrass</name>
    <name type="synonym">Lolium perenne subsp. multiflorum</name>
    <dbReference type="NCBI Taxonomy" id="4521"/>
    <lineage>
        <taxon>Eukaryota</taxon>
        <taxon>Viridiplantae</taxon>
        <taxon>Streptophyta</taxon>
        <taxon>Embryophyta</taxon>
        <taxon>Tracheophyta</taxon>
        <taxon>Spermatophyta</taxon>
        <taxon>Magnoliopsida</taxon>
        <taxon>Liliopsida</taxon>
        <taxon>Poales</taxon>
        <taxon>Poaceae</taxon>
        <taxon>BOP clade</taxon>
        <taxon>Pooideae</taxon>
        <taxon>Poodae</taxon>
        <taxon>Poeae</taxon>
        <taxon>Poeae Chloroplast Group 2 (Poeae type)</taxon>
        <taxon>Loliodinae</taxon>
        <taxon>Loliinae</taxon>
        <taxon>Lolium</taxon>
    </lineage>
</organism>
<protein>
    <recommendedName>
        <fullName evidence="2">Transposase (putative) gypsy type domain-containing protein</fullName>
    </recommendedName>
</protein>
<proteinExistence type="predicted"/>
<accession>A0AAD8VU24</accession>
<evidence type="ECO:0000313" key="4">
    <source>
        <dbReference type="Proteomes" id="UP001231189"/>
    </source>
</evidence>
<evidence type="ECO:0000313" key="3">
    <source>
        <dbReference type="EMBL" id="KAK1619354.1"/>
    </source>
</evidence>
<dbReference type="PANTHER" id="PTHR33026">
    <property type="entry name" value="OS06G0360600 PROTEIN"/>
    <property type="match status" value="1"/>
</dbReference>
<dbReference type="PANTHER" id="PTHR33026:SF7">
    <property type="entry name" value="OS03G0100275 PROTEIN"/>
    <property type="match status" value="1"/>
</dbReference>
<dbReference type="InterPro" id="IPR007321">
    <property type="entry name" value="Transposase_28"/>
</dbReference>
<reference evidence="3" key="1">
    <citation type="submission" date="2023-07" db="EMBL/GenBank/DDBJ databases">
        <title>A chromosome-level genome assembly of Lolium multiflorum.</title>
        <authorList>
            <person name="Chen Y."/>
            <person name="Copetti D."/>
            <person name="Kolliker R."/>
            <person name="Studer B."/>
        </authorList>
    </citation>
    <scope>NUCLEOTIDE SEQUENCE</scope>
    <source>
        <strain evidence="3">02402/16</strain>
        <tissue evidence="3">Leaf</tissue>
    </source>
</reference>
<dbReference type="Proteomes" id="UP001231189">
    <property type="component" value="Unassembled WGS sequence"/>
</dbReference>
<keyword evidence="4" id="KW-1185">Reference proteome</keyword>
<sequence length="313" mass="35687">MVRRIRFIYRKSYSKFGNDPVHLWQVLEGSRKVRKKRTMEGGVPEGLHKLGQPNPRGESPGWTSPKVAGHPPSWKGTLANPEDLVGSKEMAKKVEEVAAKKIKGLVSRRALVERGFSLPPSDFFTEILKEYNLQRHNISPNSILAIANHETVPQTSLLATCGSITFKLRPDCVYPHTDWHESVRYWSGGFFYVKDRSDPAISKTLPKFKDGPASETPAWTKYPHISETPQLMRAVRRICKLTEDGLSGKDLTMSWFTKRIQPLQHRDHVMYQYTGCDDNMRASKDNLSGHTLDKRIRVMIKIPRGVHSHTDFV</sequence>
<name>A0AAD8VU24_LOLMU</name>
<dbReference type="AlphaFoldDB" id="A0AAD8VU24"/>
<feature type="region of interest" description="Disordered" evidence="1">
    <location>
        <begin position="37"/>
        <end position="80"/>
    </location>
</feature>
<dbReference type="Pfam" id="PF04195">
    <property type="entry name" value="Transposase_28"/>
    <property type="match status" value="1"/>
</dbReference>
<evidence type="ECO:0000256" key="1">
    <source>
        <dbReference type="SAM" id="MobiDB-lite"/>
    </source>
</evidence>
<comment type="caution">
    <text evidence="3">The sequence shown here is derived from an EMBL/GenBank/DDBJ whole genome shotgun (WGS) entry which is preliminary data.</text>
</comment>
<evidence type="ECO:0000259" key="2">
    <source>
        <dbReference type="Pfam" id="PF04195"/>
    </source>
</evidence>
<feature type="domain" description="Transposase (putative) gypsy type" evidence="2">
    <location>
        <begin position="110"/>
        <end position="147"/>
    </location>
</feature>